<accession>A0A8K0SEB6</accession>
<dbReference type="PROSITE" id="PS00036">
    <property type="entry name" value="BZIP_BASIC"/>
    <property type="match status" value="1"/>
</dbReference>
<dbReference type="GO" id="GO:0005634">
    <property type="term" value="C:nucleus"/>
    <property type="evidence" value="ECO:0007669"/>
    <property type="project" value="UniProtKB-SubCell"/>
</dbReference>
<dbReference type="OrthoDB" id="295274at2759"/>
<comment type="caution">
    <text evidence="8">The sequence shown here is derived from an EMBL/GenBank/DDBJ whole genome shotgun (WGS) entry which is preliminary data.</text>
</comment>
<proteinExistence type="predicted"/>
<comment type="subcellular location">
    <subcellularLocation>
        <location evidence="1">Nucleus</location>
    </subcellularLocation>
</comment>
<dbReference type="GO" id="GO:0003700">
    <property type="term" value="F:DNA-binding transcription factor activity"/>
    <property type="evidence" value="ECO:0007669"/>
    <property type="project" value="InterPro"/>
</dbReference>
<keyword evidence="5" id="KW-0539">Nucleus</keyword>
<dbReference type="SUPFAM" id="SSF57959">
    <property type="entry name" value="Leucine zipper domain"/>
    <property type="match status" value="1"/>
</dbReference>
<dbReference type="InterPro" id="IPR002112">
    <property type="entry name" value="Leuzip_Jun"/>
</dbReference>
<dbReference type="GO" id="GO:0003677">
    <property type="term" value="F:DNA binding"/>
    <property type="evidence" value="ECO:0007669"/>
    <property type="project" value="UniProtKB-KW"/>
</dbReference>
<feature type="domain" description="BZIP" evidence="7">
    <location>
        <begin position="16"/>
        <end position="79"/>
    </location>
</feature>
<reference evidence="8" key="1">
    <citation type="journal article" date="2021" name="Nat. Commun.">
        <title>Genetic determinants of endophytism in the Arabidopsis root mycobiome.</title>
        <authorList>
            <person name="Mesny F."/>
            <person name="Miyauchi S."/>
            <person name="Thiergart T."/>
            <person name="Pickel B."/>
            <person name="Atanasova L."/>
            <person name="Karlsson M."/>
            <person name="Huettel B."/>
            <person name="Barry K.W."/>
            <person name="Haridas S."/>
            <person name="Chen C."/>
            <person name="Bauer D."/>
            <person name="Andreopoulos W."/>
            <person name="Pangilinan J."/>
            <person name="LaButti K."/>
            <person name="Riley R."/>
            <person name="Lipzen A."/>
            <person name="Clum A."/>
            <person name="Drula E."/>
            <person name="Henrissat B."/>
            <person name="Kohler A."/>
            <person name="Grigoriev I.V."/>
            <person name="Martin F.M."/>
            <person name="Hacquard S."/>
        </authorList>
    </citation>
    <scope>NUCLEOTIDE SEQUENCE</scope>
    <source>
        <strain evidence="8">MPI-CAGE-CH-0235</strain>
    </source>
</reference>
<feature type="non-terminal residue" evidence="8">
    <location>
        <position position="1"/>
    </location>
</feature>
<evidence type="ECO:0000256" key="4">
    <source>
        <dbReference type="ARBA" id="ARBA00023163"/>
    </source>
</evidence>
<sequence>DEEYEDGDNDKPLASNPRKRRILERNRLAANKCRVRKRDHASALATNEQEVEDQNRYLTNCFDSLMAEVYALKNQLLRHTDCNCVLIQKYIAHEAKRV</sequence>
<feature type="region of interest" description="Disordered" evidence="6">
    <location>
        <begin position="1"/>
        <end position="21"/>
    </location>
</feature>
<protein>
    <recommendedName>
        <fullName evidence="7">BZIP domain-containing protein</fullName>
    </recommendedName>
</protein>
<evidence type="ECO:0000256" key="6">
    <source>
        <dbReference type="SAM" id="MobiDB-lite"/>
    </source>
</evidence>
<dbReference type="PANTHER" id="PTHR19304">
    <property type="entry name" value="CYCLIC-AMP RESPONSE ELEMENT BINDING PROTEIN"/>
    <property type="match status" value="1"/>
</dbReference>
<dbReference type="Gene3D" id="1.20.5.170">
    <property type="match status" value="1"/>
</dbReference>
<keyword evidence="4" id="KW-0804">Transcription</keyword>
<organism evidence="8 9">
    <name type="scientific">Stachybotrys elegans</name>
    <dbReference type="NCBI Taxonomy" id="80388"/>
    <lineage>
        <taxon>Eukaryota</taxon>
        <taxon>Fungi</taxon>
        <taxon>Dikarya</taxon>
        <taxon>Ascomycota</taxon>
        <taxon>Pezizomycotina</taxon>
        <taxon>Sordariomycetes</taxon>
        <taxon>Hypocreomycetidae</taxon>
        <taxon>Hypocreales</taxon>
        <taxon>Stachybotryaceae</taxon>
        <taxon>Stachybotrys</taxon>
    </lineage>
</organism>
<dbReference type="InterPro" id="IPR046347">
    <property type="entry name" value="bZIP_sf"/>
</dbReference>
<evidence type="ECO:0000259" key="7">
    <source>
        <dbReference type="PROSITE" id="PS50217"/>
    </source>
</evidence>
<evidence type="ECO:0000256" key="3">
    <source>
        <dbReference type="ARBA" id="ARBA00023125"/>
    </source>
</evidence>
<evidence type="ECO:0000256" key="5">
    <source>
        <dbReference type="ARBA" id="ARBA00023242"/>
    </source>
</evidence>
<dbReference type="InterPro" id="IPR051027">
    <property type="entry name" value="bZIP_transcription_factors"/>
</dbReference>
<evidence type="ECO:0000256" key="2">
    <source>
        <dbReference type="ARBA" id="ARBA00023015"/>
    </source>
</evidence>
<keyword evidence="9" id="KW-1185">Reference proteome</keyword>
<evidence type="ECO:0000256" key="1">
    <source>
        <dbReference type="ARBA" id="ARBA00004123"/>
    </source>
</evidence>
<gene>
    <name evidence="8" type="ORF">B0I35DRAFT_337367</name>
</gene>
<keyword evidence="3" id="KW-0238">DNA-binding</keyword>
<dbReference type="EMBL" id="JAGPNK010000029">
    <property type="protein sequence ID" value="KAH7303781.1"/>
    <property type="molecule type" value="Genomic_DNA"/>
</dbReference>
<name>A0A8K0SEB6_9HYPO</name>
<evidence type="ECO:0000313" key="8">
    <source>
        <dbReference type="EMBL" id="KAH7303781.1"/>
    </source>
</evidence>
<evidence type="ECO:0000313" key="9">
    <source>
        <dbReference type="Proteomes" id="UP000813444"/>
    </source>
</evidence>
<dbReference type="PRINTS" id="PR00043">
    <property type="entry name" value="LEUZIPPRJUN"/>
</dbReference>
<keyword evidence="2" id="KW-0805">Transcription regulation</keyword>
<dbReference type="Proteomes" id="UP000813444">
    <property type="component" value="Unassembled WGS sequence"/>
</dbReference>
<dbReference type="AlphaFoldDB" id="A0A8K0SEB6"/>
<dbReference type="PROSITE" id="PS50217">
    <property type="entry name" value="BZIP"/>
    <property type="match status" value="1"/>
</dbReference>
<dbReference type="InterPro" id="IPR004827">
    <property type="entry name" value="bZIP"/>
</dbReference>
<dbReference type="SMART" id="SM00338">
    <property type="entry name" value="BRLZ"/>
    <property type="match status" value="1"/>
</dbReference>
<feature type="non-terminal residue" evidence="8">
    <location>
        <position position="98"/>
    </location>
</feature>
<dbReference type="Pfam" id="PF00170">
    <property type="entry name" value="bZIP_1"/>
    <property type="match status" value="1"/>
</dbReference>
<dbReference type="CDD" id="cd14687">
    <property type="entry name" value="bZIP_ATF2"/>
    <property type="match status" value="1"/>
</dbReference>